<dbReference type="EMBL" id="JACU01000013">
    <property type="protein sequence ID" value="KMS51175.1"/>
    <property type="molecule type" value="Genomic_DNA"/>
</dbReference>
<keyword evidence="1" id="KW-0812">Transmembrane</keyword>
<keyword evidence="1" id="KW-1133">Transmembrane helix</keyword>
<reference evidence="2 3" key="1">
    <citation type="journal article" date="2015" name="G3 (Bethesda)">
        <title>Insights into Ongoing Evolution of the Hexachlorocyclohexane Catabolic Pathway from Comparative Genomics of Ten Sphingomonadaceae Strains.</title>
        <authorList>
            <person name="Pearce S.L."/>
            <person name="Oakeshott J.G."/>
            <person name="Pandey G."/>
        </authorList>
    </citation>
    <scope>NUCLEOTIDE SEQUENCE [LARGE SCALE GENOMIC DNA]</scope>
    <source>
        <strain evidence="2 3">LL02</strain>
    </source>
</reference>
<comment type="caution">
    <text evidence="2">The sequence shown here is derived from an EMBL/GenBank/DDBJ whole genome shotgun (WGS) entry which is preliminary data.</text>
</comment>
<gene>
    <name evidence="2" type="ORF">V474_04740</name>
</gene>
<dbReference type="AlphaFoldDB" id="A0A0J8A704"/>
<keyword evidence="3" id="KW-1185">Reference proteome</keyword>
<protein>
    <submittedName>
        <fullName evidence="2">Uncharacterized protein</fullName>
    </submittedName>
</protein>
<keyword evidence="1" id="KW-0472">Membrane</keyword>
<evidence type="ECO:0000256" key="1">
    <source>
        <dbReference type="SAM" id="Phobius"/>
    </source>
</evidence>
<sequence length="36" mass="4004">MVPLMVVALPAHILKCITLVSGDLLFLLGQRKREMP</sequence>
<feature type="transmembrane region" description="Helical" evidence="1">
    <location>
        <begin position="6"/>
        <end position="28"/>
    </location>
</feature>
<dbReference type="Proteomes" id="UP000052268">
    <property type="component" value="Unassembled WGS sequence"/>
</dbReference>
<proteinExistence type="predicted"/>
<name>A0A0J8A704_9SPHN</name>
<accession>A0A0J8A704</accession>
<organism evidence="2 3">
    <name type="scientific">Novosphingobium barchaimii LL02</name>
    <dbReference type="NCBI Taxonomy" id="1114963"/>
    <lineage>
        <taxon>Bacteria</taxon>
        <taxon>Pseudomonadati</taxon>
        <taxon>Pseudomonadota</taxon>
        <taxon>Alphaproteobacteria</taxon>
        <taxon>Sphingomonadales</taxon>
        <taxon>Sphingomonadaceae</taxon>
        <taxon>Novosphingobium</taxon>
    </lineage>
</organism>
<evidence type="ECO:0000313" key="3">
    <source>
        <dbReference type="Proteomes" id="UP000052268"/>
    </source>
</evidence>
<evidence type="ECO:0000313" key="2">
    <source>
        <dbReference type="EMBL" id="KMS51175.1"/>
    </source>
</evidence>